<dbReference type="Proteomes" id="UP000463700">
    <property type="component" value="Unassembled WGS sequence"/>
</dbReference>
<evidence type="ECO:0000313" key="3">
    <source>
        <dbReference type="Proteomes" id="UP000463700"/>
    </source>
</evidence>
<dbReference type="OrthoDB" id="9035763at2"/>
<name>A0A6N6WD97_9BURK</name>
<evidence type="ECO:0000256" key="1">
    <source>
        <dbReference type="SAM" id="MobiDB-lite"/>
    </source>
</evidence>
<dbReference type="RefSeq" id="WP_154561300.1">
    <property type="nucleotide sequence ID" value="NZ_VOSW01000033.1"/>
</dbReference>
<comment type="caution">
    <text evidence="2">The sequence shown here is derived from an EMBL/GenBank/DDBJ whole genome shotgun (WGS) entry which is preliminary data.</text>
</comment>
<gene>
    <name evidence="2" type="ORF">FSO04_18855</name>
</gene>
<feature type="region of interest" description="Disordered" evidence="1">
    <location>
        <begin position="111"/>
        <end position="152"/>
    </location>
</feature>
<organism evidence="2 3">
    <name type="scientific">Paraburkholderia madseniana</name>
    <dbReference type="NCBI Taxonomy" id="2599607"/>
    <lineage>
        <taxon>Bacteria</taxon>
        <taxon>Pseudomonadati</taxon>
        <taxon>Pseudomonadota</taxon>
        <taxon>Betaproteobacteria</taxon>
        <taxon>Burkholderiales</taxon>
        <taxon>Burkholderiaceae</taxon>
        <taxon>Paraburkholderia</taxon>
    </lineage>
</organism>
<protein>
    <submittedName>
        <fullName evidence="2">Uncharacterized protein</fullName>
    </submittedName>
</protein>
<sequence>MKILSSSNRQDLALAAFLESRATFDASDRDQRMLVRLLVIPMLTRKLDFPHIALQADPQSESIRAMCASMAQAVRNACAKLDGPLGSQACMADLNARITMALEAIAALPPRKPGRKKTAQLKQEEALDRRAPARLEVTTNAGAGHQGQITSS</sequence>
<feature type="compositionally biased region" description="Basic and acidic residues" evidence="1">
    <location>
        <begin position="122"/>
        <end position="133"/>
    </location>
</feature>
<reference evidence="2 3" key="1">
    <citation type="journal article" date="2020" name="Int. J. Syst. Evol. Microbiol.">
        <title>Paraburkholderia madseniana sp. nov., a phenolic acid-degrading bacterium isolated from acidic forest soil.</title>
        <authorList>
            <person name="Wilhelm R.C."/>
            <person name="Murphy S.J.L."/>
            <person name="Feriancek N.M."/>
            <person name="Karasz D.C."/>
            <person name="DeRito C.M."/>
            <person name="Newman J.D."/>
            <person name="Buckley D.H."/>
        </authorList>
    </citation>
    <scope>NUCLEOTIDE SEQUENCE [LARGE SCALE GENOMIC DNA]</scope>
    <source>
        <strain evidence="2 3">RP11</strain>
    </source>
</reference>
<feature type="compositionally biased region" description="Polar residues" evidence="1">
    <location>
        <begin position="137"/>
        <end position="152"/>
    </location>
</feature>
<dbReference type="EMBL" id="VOSW01000033">
    <property type="protein sequence ID" value="KAE8758446.1"/>
    <property type="molecule type" value="Genomic_DNA"/>
</dbReference>
<dbReference type="AlphaFoldDB" id="A0A6N6WD97"/>
<proteinExistence type="predicted"/>
<accession>A0A6N6WD97</accession>
<evidence type="ECO:0000313" key="2">
    <source>
        <dbReference type="EMBL" id="KAE8758446.1"/>
    </source>
</evidence>